<reference evidence="1 2" key="1">
    <citation type="journal article" date="2011" name="Nat. Biotechnol.">
        <title>Comparative genomic analysis of the thermophilic biomass-degrading fungi Myceliophthora thermophila and Thielavia terrestris.</title>
        <authorList>
            <person name="Berka R.M."/>
            <person name="Grigoriev I.V."/>
            <person name="Otillar R."/>
            <person name="Salamov A."/>
            <person name="Grimwood J."/>
            <person name="Reid I."/>
            <person name="Ishmael N."/>
            <person name="John T."/>
            <person name="Darmond C."/>
            <person name="Moisan M.-C."/>
            <person name="Henrissat B."/>
            <person name="Coutinho P.M."/>
            <person name="Lombard V."/>
            <person name="Natvig D.O."/>
            <person name="Lindquist E."/>
            <person name="Schmutz J."/>
            <person name="Lucas S."/>
            <person name="Harris P."/>
            <person name="Powlowski J."/>
            <person name="Bellemare A."/>
            <person name="Taylor D."/>
            <person name="Butler G."/>
            <person name="de Vries R.P."/>
            <person name="Allijn I.E."/>
            <person name="van den Brink J."/>
            <person name="Ushinsky S."/>
            <person name="Storms R."/>
            <person name="Powell A.J."/>
            <person name="Paulsen I.T."/>
            <person name="Elbourne L.D.H."/>
            <person name="Baker S.E."/>
            <person name="Magnuson J."/>
            <person name="LaBoissiere S."/>
            <person name="Clutterbuck A.J."/>
            <person name="Martinez D."/>
            <person name="Wogulis M."/>
            <person name="de Leon A.L."/>
            <person name="Rey M.W."/>
            <person name="Tsang A."/>
        </authorList>
    </citation>
    <scope>NUCLEOTIDE SEQUENCE [LARGE SCALE GENOMIC DNA]</scope>
    <source>
        <strain evidence="2">ATCC 42464 / BCRC 31852 / DSM 1799</strain>
    </source>
</reference>
<sequence length="104" mass="11886">MSVLLVGKYVEVDKRPRDKLNPDQWHALTALHSTLLHEHHHFFLACQHPLASPAVRGLAERHAIPAPYSMIALLFETAPAFEDTWIKCLGELARYYIRSELVSQ</sequence>
<name>G2QI89_THET4</name>
<protein>
    <submittedName>
        <fullName evidence="1">Uncharacterized protein</fullName>
    </submittedName>
</protein>
<dbReference type="InterPro" id="IPR011990">
    <property type="entry name" value="TPR-like_helical_dom_sf"/>
</dbReference>
<evidence type="ECO:0000313" key="1">
    <source>
        <dbReference type="EMBL" id="AEO60278.1"/>
    </source>
</evidence>
<dbReference type="KEGG" id="mtm:MYCTH_95630"/>
<dbReference type="SUPFAM" id="SSF48452">
    <property type="entry name" value="TPR-like"/>
    <property type="match status" value="1"/>
</dbReference>
<evidence type="ECO:0000313" key="2">
    <source>
        <dbReference type="Proteomes" id="UP000007322"/>
    </source>
</evidence>
<dbReference type="AlphaFoldDB" id="G2QI89"/>
<dbReference type="OrthoDB" id="2017974at2759"/>
<accession>G2QI89</accession>
<dbReference type="InParanoid" id="G2QI89"/>
<dbReference type="OMA" id="AMPARIT"/>
<dbReference type="VEuPathDB" id="FungiDB:MYCTH_95630"/>
<proteinExistence type="predicted"/>
<dbReference type="HOGENOM" id="CLU_2251889_0_0_1"/>
<dbReference type="Proteomes" id="UP000007322">
    <property type="component" value="Chromosome 5"/>
</dbReference>
<organism evidence="1 2">
    <name type="scientific">Thermothelomyces thermophilus (strain ATCC 42464 / BCRC 31852 / DSM 1799)</name>
    <name type="common">Sporotrichum thermophile</name>
    <dbReference type="NCBI Taxonomy" id="573729"/>
    <lineage>
        <taxon>Eukaryota</taxon>
        <taxon>Fungi</taxon>
        <taxon>Dikarya</taxon>
        <taxon>Ascomycota</taxon>
        <taxon>Pezizomycotina</taxon>
        <taxon>Sordariomycetes</taxon>
        <taxon>Sordariomycetidae</taxon>
        <taxon>Sordariales</taxon>
        <taxon>Chaetomiaceae</taxon>
        <taxon>Thermothelomyces</taxon>
    </lineage>
</organism>
<dbReference type="RefSeq" id="XP_003665523.1">
    <property type="nucleotide sequence ID" value="XM_003665475.1"/>
</dbReference>
<gene>
    <name evidence="1" type="ORF">MYCTH_95630</name>
</gene>
<dbReference type="EMBL" id="CP003006">
    <property type="protein sequence ID" value="AEO60278.1"/>
    <property type="molecule type" value="Genomic_DNA"/>
</dbReference>
<keyword evidence="2" id="KW-1185">Reference proteome</keyword>
<dbReference type="GeneID" id="11511283"/>